<evidence type="ECO:0000256" key="1">
    <source>
        <dbReference type="SAM" id="MobiDB-lite"/>
    </source>
</evidence>
<dbReference type="EMBL" id="QGKY02001925">
    <property type="protein sequence ID" value="KAF2549454.1"/>
    <property type="molecule type" value="Genomic_DNA"/>
</dbReference>
<comment type="caution">
    <text evidence="2">The sequence shown here is derived from an EMBL/GenBank/DDBJ whole genome shotgun (WGS) entry which is preliminary data.</text>
</comment>
<organism evidence="2">
    <name type="scientific">Brassica cretica</name>
    <name type="common">Mustard</name>
    <dbReference type="NCBI Taxonomy" id="69181"/>
    <lineage>
        <taxon>Eukaryota</taxon>
        <taxon>Viridiplantae</taxon>
        <taxon>Streptophyta</taxon>
        <taxon>Embryophyta</taxon>
        <taxon>Tracheophyta</taxon>
        <taxon>Spermatophyta</taxon>
        <taxon>Magnoliopsida</taxon>
        <taxon>eudicotyledons</taxon>
        <taxon>Gunneridae</taxon>
        <taxon>Pentapetalae</taxon>
        <taxon>rosids</taxon>
        <taxon>malvids</taxon>
        <taxon>Brassicales</taxon>
        <taxon>Brassicaceae</taxon>
        <taxon>Brassiceae</taxon>
        <taxon>Brassica</taxon>
    </lineage>
</organism>
<proteinExistence type="predicted"/>
<reference evidence="2" key="1">
    <citation type="submission" date="2019-12" db="EMBL/GenBank/DDBJ databases">
        <title>Genome sequencing and annotation of Brassica cretica.</title>
        <authorList>
            <person name="Studholme D.J."/>
            <person name="Sarris P.F."/>
        </authorList>
    </citation>
    <scope>NUCLEOTIDE SEQUENCE</scope>
    <source>
        <strain evidence="2">PFS-102/07</strain>
        <tissue evidence="2">Leaf</tissue>
    </source>
</reference>
<protein>
    <submittedName>
        <fullName evidence="2">Uncharacterized protein</fullName>
    </submittedName>
</protein>
<gene>
    <name evidence="2" type="ORF">F2Q70_00020102</name>
</gene>
<evidence type="ECO:0000313" key="2">
    <source>
        <dbReference type="EMBL" id="KAF2549454.1"/>
    </source>
</evidence>
<sequence>MEKETETDKESDSSTREDGAYARRMSAFVSRFSRLQLKAFLILAQTISACSTSARKQDDLRQLADSSQHVIATRSARWTARVPDLSNQTARDSISSRSDQF</sequence>
<dbReference type="AlphaFoldDB" id="A0A8S9GXJ2"/>
<feature type="region of interest" description="Disordered" evidence="1">
    <location>
        <begin position="1"/>
        <end position="20"/>
    </location>
</feature>
<name>A0A8S9GXJ2_BRACR</name>
<accession>A0A8S9GXJ2</accession>